<dbReference type="InterPro" id="IPR011333">
    <property type="entry name" value="SKP1/BTB/POZ_sf"/>
</dbReference>
<name>A0A072TQL1_MEDTR</name>
<evidence type="ECO:0000259" key="6">
    <source>
        <dbReference type="Pfam" id="PF03931"/>
    </source>
</evidence>
<evidence type="ECO:0000259" key="5">
    <source>
        <dbReference type="Pfam" id="PF01466"/>
    </source>
</evidence>
<comment type="similarity">
    <text evidence="2 4">Belongs to the SKP1 family.</text>
</comment>
<keyword evidence="7" id="KW-0436">Ligase</keyword>
<dbReference type="GO" id="GO:0005737">
    <property type="term" value="C:cytoplasm"/>
    <property type="evidence" value="ECO:0000318"/>
    <property type="project" value="GO_Central"/>
</dbReference>
<dbReference type="UniPathway" id="UPA00143"/>
<evidence type="ECO:0000256" key="4">
    <source>
        <dbReference type="PIRNR" id="PIRNR028729"/>
    </source>
</evidence>
<comment type="pathway">
    <text evidence="1 4">Protein modification; protein ubiquitination.</text>
</comment>
<evidence type="ECO:0000313" key="9">
    <source>
        <dbReference type="EnsemblPlants" id="KEH19789"/>
    </source>
</evidence>
<sequence>MSSTRKITLKSSDGETFEIDEVVAMESQTIKHVIEAGCVDDAGIPLLQVTRNILAKVIEYCKKHVEATSSEEKPSEDALNAWDTEFLKVDPYTLMKLTLAANYLNIKNLYDLTCKTIADMMKNKPPEEIRETFNIVNDYTPEEEAEVRQEHYQAFQWL</sequence>
<organism evidence="7 10">
    <name type="scientific">Medicago truncatula</name>
    <name type="common">Barrel medic</name>
    <name type="synonym">Medicago tribuloides</name>
    <dbReference type="NCBI Taxonomy" id="3880"/>
    <lineage>
        <taxon>Eukaryota</taxon>
        <taxon>Viridiplantae</taxon>
        <taxon>Streptophyta</taxon>
        <taxon>Embryophyta</taxon>
        <taxon>Tracheophyta</taxon>
        <taxon>Spermatophyta</taxon>
        <taxon>Magnoliopsida</taxon>
        <taxon>eudicotyledons</taxon>
        <taxon>Gunneridae</taxon>
        <taxon>Pentapetalae</taxon>
        <taxon>rosids</taxon>
        <taxon>fabids</taxon>
        <taxon>Fabales</taxon>
        <taxon>Fabaceae</taxon>
        <taxon>Papilionoideae</taxon>
        <taxon>50 kb inversion clade</taxon>
        <taxon>NPAAA clade</taxon>
        <taxon>Hologalegina</taxon>
        <taxon>IRL clade</taxon>
        <taxon>Trifolieae</taxon>
        <taxon>Medicago</taxon>
    </lineage>
</organism>
<dbReference type="GO" id="GO:0097602">
    <property type="term" value="F:cullin family protein binding"/>
    <property type="evidence" value="ECO:0000318"/>
    <property type="project" value="GO_Central"/>
</dbReference>
<reference evidence="9" key="3">
    <citation type="submission" date="2015-04" db="UniProtKB">
        <authorList>
            <consortium name="EnsemblPlants"/>
        </authorList>
    </citation>
    <scope>IDENTIFICATION</scope>
    <source>
        <strain evidence="9">cv. Jemalong A17</strain>
    </source>
</reference>
<dbReference type="GO" id="GO:0009867">
    <property type="term" value="P:jasmonic acid mediated signaling pathway"/>
    <property type="evidence" value="ECO:0007669"/>
    <property type="project" value="UniProtKB-ARBA"/>
</dbReference>
<dbReference type="InterPro" id="IPR016897">
    <property type="entry name" value="SKP1"/>
</dbReference>
<protein>
    <recommendedName>
        <fullName evidence="4">SKP1-like protein</fullName>
    </recommendedName>
</protein>
<dbReference type="KEGG" id="mtr:25502753"/>
<keyword evidence="8" id="KW-0808">Transferase</keyword>
<dbReference type="GO" id="GO:0016301">
    <property type="term" value="F:kinase activity"/>
    <property type="evidence" value="ECO:0007669"/>
    <property type="project" value="UniProtKB-KW"/>
</dbReference>
<dbReference type="CDD" id="cd18322">
    <property type="entry name" value="BTB_POZ_SKP1"/>
    <property type="match status" value="1"/>
</dbReference>
<dbReference type="PANTHER" id="PTHR11165">
    <property type="entry name" value="SKP1"/>
    <property type="match status" value="1"/>
</dbReference>
<reference evidence="8" key="4">
    <citation type="journal article" date="2018" name="Nat. Plants">
        <title>Whole-genome landscape of Medicago truncatula symbiotic genes.</title>
        <authorList>
            <person name="Pecrix Y."/>
            <person name="Gamas P."/>
            <person name="Carrere S."/>
        </authorList>
    </citation>
    <scope>NUCLEOTIDE SEQUENCE</scope>
    <source>
        <tissue evidence="8">Leaves</tissue>
    </source>
</reference>
<evidence type="ECO:0000313" key="10">
    <source>
        <dbReference type="Proteomes" id="UP000002051"/>
    </source>
</evidence>
<keyword evidence="10" id="KW-1185">Reference proteome</keyword>
<dbReference type="GO" id="GO:0016567">
    <property type="term" value="P:protein ubiquitination"/>
    <property type="evidence" value="ECO:0007669"/>
    <property type="project" value="UniProtKB-UniRule"/>
</dbReference>
<dbReference type="HOGENOM" id="CLU_059252_6_1_1"/>
<dbReference type="PIRSF" id="PIRSF028729">
    <property type="entry name" value="E3_ubiquit_lig_SCF_Skp"/>
    <property type="match status" value="1"/>
</dbReference>
<evidence type="ECO:0000313" key="7">
    <source>
        <dbReference type="EMBL" id="KEH19789.1"/>
    </source>
</evidence>
<reference evidence="7 10" key="2">
    <citation type="journal article" date="2014" name="BMC Genomics">
        <title>An improved genome release (version Mt4.0) for the model legume Medicago truncatula.</title>
        <authorList>
            <person name="Tang H."/>
            <person name="Krishnakumar V."/>
            <person name="Bidwell S."/>
            <person name="Rosen B."/>
            <person name="Chan A."/>
            <person name="Zhou S."/>
            <person name="Gentzbittel L."/>
            <person name="Childs K.L."/>
            <person name="Yandell M."/>
            <person name="Gundlach H."/>
            <person name="Mayer K.F."/>
            <person name="Schwartz D.C."/>
            <person name="Town C.D."/>
        </authorList>
    </citation>
    <scope>GENOME REANNOTATION</scope>
    <source>
        <strain evidence="7">A17</strain>
        <strain evidence="9 10">cv. Jemalong A17</strain>
    </source>
</reference>
<evidence type="ECO:0000256" key="3">
    <source>
        <dbReference type="ARBA" id="ARBA00022786"/>
    </source>
</evidence>
<dbReference type="InterPro" id="IPR016073">
    <property type="entry name" value="Skp1_comp_POZ"/>
</dbReference>
<comment type="subunit">
    <text evidence="4">Part of a SCF (SKP1-cullin-F-box) protein ligase complex.</text>
</comment>
<dbReference type="Pfam" id="PF01466">
    <property type="entry name" value="Skp1"/>
    <property type="match status" value="1"/>
</dbReference>
<dbReference type="EMBL" id="CM001224">
    <property type="protein sequence ID" value="KEH19789.1"/>
    <property type="molecule type" value="Genomic_DNA"/>
</dbReference>
<feature type="domain" description="SKP1 component POZ" evidence="6">
    <location>
        <begin position="6"/>
        <end position="65"/>
    </location>
</feature>
<dbReference type="OrthoDB" id="7827685at2759"/>
<dbReference type="STRING" id="3880.A0A072TQL1"/>
<dbReference type="Proteomes" id="UP000265566">
    <property type="component" value="Chromosome 8"/>
</dbReference>
<dbReference type="Pfam" id="PF03931">
    <property type="entry name" value="Skp1_POZ"/>
    <property type="match status" value="1"/>
</dbReference>
<dbReference type="EMBL" id="PSQE01000008">
    <property type="protein sequence ID" value="RHN41086.1"/>
    <property type="molecule type" value="Genomic_DNA"/>
</dbReference>
<dbReference type="InterPro" id="IPR001232">
    <property type="entry name" value="SKP1-like"/>
</dbReference>
<accession>A0A072TQL1</accession>
<proteinExistence type="inferred from homology"/>
<dbReference type="GO" id="GO:0016874">
    <property type="term" value="F:ligase activity"/>
    <property type="evidence" value="ECO:0007669"/>
    <property type="project" value="UniProtKB-KW"/>
</dbReference>
<feature type="domain" description="SKP1 component dimerisation" evidence="5">
    <location>
        <begin position="107"/>
        <end position="152"/>
    </location>
</feature>
<dbReference type="Proteomes" id="UP000002051">
    <property type="component" value="Chromosome 8"/>
</dbReference>
<reference evidence="7 10" key="1">
    <citation type="journal article" date="2011" name="Nature">
        <title>The Medicago genome provides insight into the evolution of rhizobial symbioses.</title>
        <authorList>
            <person name="Young N.D."/>
            <person name="Debelle F."/>
            <person name="Oldroyd G.E."/>
            <person name="Geurts R."/>
            <person name="Cannon S.B."/>
            <person name="Udvardi M.K."/>
            <person name="Benedito V.A."/>
            <person name="Mayer K.F."/>
            <person name="Gouzy J."/>
            <person name="Schoof H."/>
            <person name="Van de Peer Y."/>
            <person name="Proost S."/>
            <person name="Cook D.R."/>
            <person name="Meyers B.C."/>
            <person name="Spannagl M."/>
            <person name="Cheung F."/>
            <person name="De Mita S."/>
            <person name="Krishnakumar V."/>
            <person name="Gundlach H."/>
            <person name="Zhou S."/>
            <person name="Mudge J."/>
            <person name="Bharti A.K."/>
            <person name="Murray J.D."/>
            <person name="Naoumkina M.A."/>
            <person name="Rosen B."/>
            <person name="Silverstein K.A."/>
            <person name="Tang H."/>
            <person name="Rombauts S."/>
            <person name="Zhao P.X."/>
            <person name="Zhou P."/>
            <person name="Barbe V."/>
            <person name="Bardou P."/>
            <person name="Bechner M."/>
            <person name="Bellec A."/>
            <person name="Berger A."/>
            <person name="Berges H."/>
            <person name="Bidwell S."/>
            <person name="Bisseling T."/>
            <person name="Choisne N."/>
            <person name="Couloux A."/>
            <person name="Denny R."/>
            <person name="Deshpande S."/>
            <person name="Dai X."/>
            <person name="Doyle J.J."/>
            <person name="Dudez A.M."/>
            <person name="Farmer A.D."/>
            <person name="Fouteau S."/>
            <person name="Franken C."/>
            <person name="Gibelin C."/>
            <person name="Gish J."/>
            <person name="Goldstein S."/>
            <person name="Gonzalez A.J."/>
            <person name="Green P.J."/>
            <person name="Hallab A."/>
            <person name="Hartog M."/>
            <person name="Hua A."/>
            <person name="Humphray S.J."/>
            <person name="Jeong D.H."/>
            <person name="Jing Y."/>
            <person name="Jocker A."/>
            <person name="Kenton S.M."/>
            <person name="Kim D.J."/>
            <person name="Klee K."/>
            <person name="Lai H."/>
            <person name="Lang C."/>
            <person name="Lin S."/>
            <person name="Macmil S.L."/>
            <person name="Magdelenat G."/>
            <person name="Matthews L."/>
            <person name="McCorrison J."/>
            <person name="Monaghan E.L."/>
            <person name="Mun J.H."/>
            <person name="Najar F.Z."/>
            <person name="Nicholson C."/>
            <person name="Noirot C."/>
            <person name="O'Bleness M."/>
            <person name="Paule C.R."/>
            <person name="Poulain J."/>
            <person name="Prion F."/>
            <person name="Qin B."/>
            <person name="Qu C."/>
            <person name="Retzel E.F."/>
            <person name="Riddle C."/>
            <person name="Sallet E."/>
            <person name="Samain S."/>
            <person name="Samson N."/>
            <person name="Sanders I."/>
            <person name="Saurat O."/>
            <person name="Scarpelli C."/>
            <person name="Schiex T."/>
            <person name="Segurens B."/>
            <person name="Severin A.J."/>
            <person name="Sherrier D.J."/>
            <person name="Shi R."/>
            <person name="Sims S."/>
            <person name="Singer S.R."/>
            <person name="Sinharoy S."/>
            <person name="Sterck L."/>
            <person name="Viollet A."/>
            <person name="Wang B.B."/>
            <person name="Wang K."/>
            <person name="Wang M."/>
            <person name="Wang X."/>
            <person name="Warfsmann J."/>
            <person name="Weissenbach J."/>
            <person name="White D.D."/>
            <person name="White J.D."/>
            <person name="Wiley G.B."/>
            <person name="Wincker P."/>
            <person name="Xing Y."/>
            <person name="Yang L."/>
            <person name="Yao Z."/>
            <person name="Ying F."/>
            <person name="Zhai J."/>
            <person name="Zhou L."/>
            <person name="Zuber A."/>
            <person name="Denarie J."/>
            <person name="Dixon R.A."/>
            <person name="May G.D."/>
            <person name="Schwartz D.C."/>
            <person name="Rogers J."/>
            <person name="Quetier F."/>
            <person name="Town C.D."/>
            <person name="Roe B.A."/>
        </authorList>
    </citation>
    <scope>NUCLEOTIDE SEQUENCE [LARGE SCALE GENOMIC DNA]</scope>
    <source>
        <strain evidence="7">A17</strain>
        <strain evidence="9 10">cv. Jemalong A17</strain>
    </source>
</reference>
<dbReference type="SUPFAM" id="SSF81382">
    <property type="entry name" value="Skp1 dimerisation domain-like"/>
    <property type="match status" value="1"/>
</dbReference>
<dbReference type="GO" id="GO:0031146">
    <property type="term" value="P:SCF-dependent proteasomal ubiquitin-dependent protein catabolic process"/>
    <property type="evidence" value="ECO:0000318"/>
    <property type="project" value="GO_Central"/>
</dbReference>
<evidence type="ECO:0000256" key="2">
    <source>
        <dbReference type="ARBA" id="ARBA00009993"/>
    </source>
</evidence>
<evidence type="ECO:0000256" key="1">
    <source>
        <dbReference type="ARBA" id="ARBA00004906"/>
    </source>
</evidence>
<dbReference type="GO" id="GO:0005634">
    <property type="term" value="C:nucleus"/>
    <property type="evidence" value="ECO:0000318"/>
    <property type="project" value="GO_Central"/>
</dbReference>
<keyword evidence="3 4" id="KW-0833">Ubl conjugation pathway</keyword>
<dbReference type="EnsemblPlants" id="KEH19789">
    <property type="protein sequence ID" value="KEH19789"/>
    <property type="gene ID" value="MTR_8g468480"/>
</dbReference>
<dbReference type="AlphaFoldDB" id="A0A072TQL1"/>
<evidence type="ECO:0000313" key="8">
    <source>
        <dbReference type="EMBL" id="RHN41086.1"/>
    </source>
</evidence>
<dbReference type="InterPro" id="IPR016072">
    <property type="entry name" value="Skp1_comp_dimer"/>
</dbReference>
<gene>
    <name evidence="9" type="primary">25502753</name>
    <name evidence="7" type="ordered locus">MTR_8g468480</name>
    <name evidence="8" type="ORF">MtrunA17_Chr8g0362291</name>
</gene>
<comment type="function">
    <text evidence="4">Involved in ubiquitination and subsequent proteasomal degradation of target proteins. Together with CUL1, RBX1 and a F-box protein, it forms a SCF E3 ubiquitin ligase complex. The functional specificity of this complex depends on the type of F-box protein. In the SCF complex, it serves as an adapter that links the F-box protein to CUL1.</text>
</comment>
<dbReference type="SUPFAM" id="SSF54695">
    <property type="entry name" value="POZ domain"/>
    <property type="match status" value="1"/>
</dbReference>
<dbReference type="SMART" id="SM00512">
    <property type="entry name" value="Skp1"/>
    <property type="match status" value="1"/>
</dbReference>
<dbReference type="Gene3D" id="3.30.710.10">
    <property type="entry name" value="Potassium Channel Kv1.1, Chain A"/>
    <property type="match status" value="1"/>
</dbReference>
<keyword evidence="8" id="KW-0418">Kinase</keyword>
<dbReference type="InterPro" id="IPR036296">
    <property type="entry name" value="SKP1-like_dim_sf"/>
</dbReference>
<dbReference type="Gramene" id="rna47371">
    <property type="protein sequence ID" value="RHN41086.1"/>
    <property type="gene ID" value="gene47371"/>
</dbReference>
<dbReference type="FunFam" id="3.30.710.10:FF:000026">
    <property type="entry name" value="E3 ubiquitin ligase complex SCF subunit"/>
    <property type="match status" value="1"/>
</dbReference>